<comment type="caution">
    <text evidence="5">The sequence shown here is derived from an EMBL/GenBank/DDBJ whole genome shotgun (WGS) entry which is preliminary data.</text>
</comment>
<proteinExistence type="predicted"/>
<evidence type="ECO:0000313" key="6">
    <source>
        <dbReference type="Proteomes" id="UP000322873"/>
    </source>
</evidence>
<dbReference type="SUPFAM" id="SSF48230">
    <property type="entry name" value="Chondroitin AC/alginate lyase"/>
    <property type="match status" value="1"/>
</dbReference>
<reference evidence="5 6" key="1">
    <citation type="submission" date="2019-06" db="EMBL/GenBank/DDBJ databases">
        <title>Genome Sequence of the Brown Rot Fungal Pathogen Monilinia fructicola.</title>
        <authorList>
            <person name="De Miccolis Angelini R.M."/>
            <person name="Landi L."/>
            <person name="Abate D."/>
            <person name="Pollastro S."/>
            <person name="Romanazzi G."/>
            <person name="Faretra F."/>
        </authorList>
    </citation>
    <scope>NUCLEOTIDE SEQUENCE [LARGE SCALE GENOMIC DNA]</scope>
    <source>
        <strain evidence="5 6">Mfrc123</strain>
    </source>
</reference>
<name>A0A5M9JP43_MONFR</name>
<dbReference type="InterPro" id="IPR008929">
    <property type="entry name" value="Chondroitin_lyas"/>
</dbReference>
<evidence type="ECO:0000256" key="2">
    <source>
        <dbReference type="ARBA" id="ARBA00022801"/>
    </source>
</evidence>
<accession>A0A5M9JP43</accession>
<sequence length="169" mass="19288">MKNHRQERQTERQADIRYPNKIEGILQNVLRFTQYLLPSSSSTLLSSSYNLSDTIQISHTTNYLPTNQQSNKYSSVVHAEIQLNIDDETSIKNAAATIAYDMMTYYKGNQSGGIPGVLPGPPPNPPWGYYWWESGAMWGTLIDYWYYTGDSSYNDDAMVGIQWQRGENV</sequence>
<organism evidence="5 6">
    <name type="scientific">Monilinia fructicola</name>
    <name type="common">Brown rot fungus</name>
    <name type="synonym">Ciboria fructicola</name>
    <dbReference type="NCBI Taxonomy" id="38448"/>
    <lineage>
        <taxon>Eukaryota</taxon>
        <taxon>Fungi</taxon>
        <taxon>Dikarya</taxon>
        <taxon>Ascomycota</taxon>
        <taxon>Pezizomycotina</taxon>
        <taxon>Leotiomycetes</taxon>
        <taxon>Helotiales</taxon>
        <taxon>Sclerotiniaceae</taxon>
        <taxon>Monilinia</taxon>
    </lineage>
</organism>
<evidence type="ECO:0000256" key="1">
    <source>
        <dbReference type="ARBA" id="ARBA00022729"/>
    </source>
</evidence>
<dbReference type="GO" id="GO:0009272">
    <property type="term" value="P:fungal-type cell wall biogenesis"/>
    <property type="evidence" value="ECO:0007669"/>
    <property type="project" value="TreeGrafter"/>
</dbReference>
<keyword evidence="4" id="KW-0326">Glycosidase</keyword>
<dbReference type="InterPro" id="IPR005198">
    <property type="entry name" value="Glyco_hydro_76"/>
</dbReference>
<keyword evidence="6" id="KW-1185">Reference proteome</keyword>
<keyword evidence="1" id="KW-0732">Signal</keyword>
<dbReference type="InterPro" id="IPR014480">
    <property type="entry name" value="Mannan-1_6-alpha_mannosidase"/>
</dbReference>
<dbReference type="Pfam" id="PF03663">
    <property type="entry name" value="Glyco_hydro_76"/>
    <property type="match status" value="1"/>
</dbReference>
<dbReference type="PANTHER" id="PTHR12145">
    <property type="entry name" value="MANNAN ENDO-1,6-ALPHA-MANNOSIDASE DCW1"/>
    <property type="match status" value="1"/>
</dbReference>
<dbReference type="EMBL" id="VICG01000008">
    <property type="protein sequence ID" value="KAA8569769.1"/>
    <property type="molecule type" value="Genomic_DNA"/>
</dbReference>
<evidence type="ECO:0000313" key="5">
    <source>
        <dbReference type="EMBL" id="KAA8569769.1"/>
    </source>
</evidence>
<evidence type="ECO:0000256" key="3">
    <source>
        <dbReference type="ARBA" id="ARBA00023180"/>
    </source>
</evidence>
<dbReference type="Proteomes" id="UP000322873">
    <property type="component" value="Unassembled WGS sequence"/>
</dbReference>
<protein>
    <submittedName>
        <fullName evidence="5">Uncharacterized protein</fullName>
    </submittedName>
</protein>
<evidence type="ECO:0000256" key="4">
    <source>
        <dbReference type="ARBA" id="ARBA00023295"/>
    </source>
</evidence>
<dbReference type="VEuPathDB" id="FungiDB:MFRU_004g04580"/>
<dbReference type="AlphaFoldDB" id="A0A5M9JP43"/>
<keyword evidence="3" id="KW-0325">Glycoprotein</keyword>
<keyword evidence="2" id="KW-0378">Hydrolase</keyword>
<gene>
    <name evidence="5" type="ORF">EYC84_001350</name>
</gene>
<dbReference type="GO" id="GO:0016052">
    <property type="term" value="P:carbohydrate catabolic process"/>
    <property type="evidence" value="ECO:0007669"/>
    <property type="project" value="InterPro"/>
</dbReference>
<dbReference type="PANTHER" id="PTHR12145:SF36">
    <property type="entry name" value="MANNAN ENDO-1,6-ALPHA-MANNOSIDASE DCW1"/>
    <property type="match status" value="1"/>
</dbReference>
<dbReference type="GO" id="GO:0008496">
    <property type="term" value="F:mannan endo-1,6-alpha-mannosidase activity"/>
    <property type="evidence" value="ECO:0007669"/>
    <property type="project" value="InterPro"/>
</dbReference>